<gene>
    <name evidence="1" type="ORF">G2W53_034333</name>
</gene>
<name>A0A834T1P3_9FABA</name>
<protein>
    <submittedName>
        <fullName evidence="1">Uncharacterized protein</fullName>
    </submittedName>
</protein>
<evidence type="ECO:0000313" key="2">
    <source>
        <dbReference type="Proteomes" id="UP000634136"/>
    </source>
</evidence>
<sequence>MAEMCIVAALQAQCTSTDLVPEQPMWIT</sequence>
<organism evidence="1 2">
    <name type="scientific">Senna tora</name>
    <dbReference type="NCBI Taxonomy" id="362788"/>
    <lineage>
        <taxon>Eukaryota</taxon>
        <taxon>Viridiplantae</taxon>
        <taxon>Streptophyta</taxon>
        <taxon>Embryophyta</taxon>
        <taxon>Tracheophyta</taxon>
        <taxon>Spermatophyta</taxon>
        <taxon>Magnoliopsida</taxon>
        <taxon>eudicotyledons</taxon>
        <taxon>Gunneridae</taxon>
        <taxon>Pentapetalae</taxon>
        <taxon>rosids</taxon>
        <taxon>fabids</taxon>
        <taxon>Fabales</taxon>
        <taxon>Fabaceae</taxon>
        <taxon>Caesalpinioideae</taxon>
        <taxon>Cassia clade</taxon>
        <taxon>Senna</taxon>
    </lineage>
</organism>
<proteinExistence type="predicted"/>
<accession>A0A834T1P3</accession>
<dbReference type="EMBL" id="JAAIUW010000010">
    <property type="protein sequence ID" value="KAF7813357.1"/>
    <property type="molecule type" value="Genomic_DNA"/>
</dbReference>
<evidence type="ECO:0000313" key="1">
    <source>
        <dbReference type="EMBL" id="KAF7813357.1"/>
    </source>
</evidence>
<dbReference type="AlphaFoldDB" id="A0A834T1P3"/>
<reference evidence="1" key="1">
    <citation type="submission" date="2020-09" db="EMBL/GenBank/DDBJ databases">
        <title>Genome-Enabled Discovery of Anthraquinone Biosynthesis in Senna tora.</title>
        <authorList>
            <person name="Kang S.-H."/>
            <person name="Pandey R.P."/>
            <person name="Lee C.-M."/>
            <person name="Sim J.-S."/>
            <person name="Jeong J.-T."/>
            <person name="Choi B.-S."/>
            <person name="Jung M."/>
            <person name="Ginzburg D."/>
            <person name="Zhao K."/>
            <person name="Won S.Y."/>
            <person name="Oh T.-J."/>
            <person name="Yu Y."/>
            <person name="Kim N.-H."/>
            <person name="Lee O.R."/>
            <person name="Lee T.-H."/>
            <person name="Bashyal P."/>
            <person name="Kim T.-S."/>
            <person name="Lee W.-H."/>
            <person name="Kawkins C."/>
            <person name="Kim C.-K."/>
            <person name="Kim J.S."/>
            <person name="Ahn B.O."/>
            <person name="Rhee S.Y."/>
            <person name="Sohng J.K."/>
        </authorList>
    </citation>
    <scope>NUCLEOTIDE SEQUENCE</scope>
    <source>
        <tissue evidence="1">Leaf</tissue>
    </source>
</reference>
<comment type="caution">
    <text evidence="1">The sequence shown here is derived from an EMBL/GenBank/DDBJ whole genome shotgun (WGS) entry which is preliminary data.</text>
</comment>
<keyword evidence="2" id="KW-1185">Reference proteome</keyword>
<dbReference type="Proteomes" id="UP000634136">
    <property type="component" value="Unassembled WGS sequence"/>
</dbReference>